<protein>
    <recommendedName>
        <fullName evidence="1">RNA-dependent RNA polymerase</fullName>
        <ecNumber evidence="1">2.7.7.48</ecNumber>
    </recommendedName>
</protein>
<dbReference type="Pfam" id="PF05183">
    <property type="entry name" value="RdRP"/>
    <property type="match status" value="1"/>
</dbReference>
<comment type="function">
    <text evidence="1">Probably involved in the RNA silencing pathway and required for the generation of small interfering RNAs (siRNAs).</text>
</comment>
<dbReference type="PANTHER" id="PTHR23079">
    <property type="entry name" value="RNA-DEPENDENT RNA POLYMERASE"/>
    <property type="match status" value="1"/>
</dbReference>
<accession>A0A835CY98</accession>
<keyword evidence="4" id="KW-1185">Reference proteome</keyword>
<keyword evidence="1" id="KW-0548">Nucleotidyltransferase</keyword>
<keyword evidence="1" id="KW-0694">RNA-binding</keyword>
<evidence type="ECO:0000259" key="2">
    <source>
        <dbReference type="Pfam" id="PF05183"/>
    </source>
</evidence>
<gene>
    <name evidence="3" type="ORF">HHK36_031763</name>
</gene>
<keyword evidence="1" id="KW-0808">Transferase</keyword>
<reference evidence="3 4" key="1">
    <citation type="submission" date="2020-04" db="EMBL/GenBank/DDBJ databases">
        <title>Plant Genome Project.</title>
        <authorList>
            <person name="Zhang R.-G."/>
        </authorList>
    </citation>
    <scope>NUCLEOTIDE SEQUENCE [LARGE SCALE GENOMIC DNA]</scope>
    <source>
        <strain evidence="3">YNK0</strain>
        <tissue evidence="3">Leaf</tissue>
    </source>
</reference>
<dbReference type="InterPro" id="IPR007855">
    <property type="entry name" value="RDRP"/>
</dbReference>
<dbReference type="AlphaFoldDB" id="A0A835CY98"/>
<dbReference type="EMBL" id="JABCRI010000227">
    <property type="protein sequence ID" value="KAF8370199.1"/>
    <property type="molecule type" value="Genomic_DNA"/>
</dbReference>
<sequence>MLICIVFKDGGKEEKKKNPASSPVKCYFVCMESHASSDEKNQCILFKKTIREARCLFMHVHKVSSMAKYMARLVTERPSLFAAIYVHLFSLKIPFQIGKCRFSLILSKTVKLEVDLATVFIEMIEDTPCRDEDGDIVKNEDGNPLIHTDGTGFISEDLALECPRNISKVNSLVGDAKAFKVFKDQFSGPDEVEGDLTSVIRPGRGDRIFGGWLMS</sequence>
<dbReference type="Proteomes" id="UP000655225">
    <property type="component" value="Unassembled WGS sequence"/>
</dbReference>
<dbReference type="GO" id="GO:0031380">
    <property type="term" value="C:nuclear RNA-directed RNA polymerase complex"/>
    <property type="evidence" value="ECO:0007669"/>
    <property type="project" value="TreeGrafter"/>
</dbReference>
<comment type="caution">
    <text evidence="3">The sequence shown here is derived from an EMBL/GenBank/DDBJ whole genome shotgun (WGS) entry which is preliminary data.</text>
</comment>
<dbReference type="OrthoDB" id="821502at2759"/>
<dbReference type="PANTHER" id="PTHR23079:SF55">
    <property type="entry name" value="RNA-DIRECTED RNA POLYMERASE"/>
    <property type="match status" value="1"/>
</dbReference>
<comment type="catalytic activity">
    <reaction evidence="1">
        <text>RNA(n) + a ribonucleoside 5'-triphosphate = RNA(n+1) + diphosphate</text>
        <dbReference type="Rhea" id="RHEA:21248"/>
        <dbReference type="Rhea" id="RHEA-COMP:14527"/>
        <dbReference type="Rhea" id="RHEA-COMP:17342"/>
        <dbReference type="ChEBI" id="CHEBI:33019"/>
        <dbReference type="ChEBI" id="CHEBI:61557"/>
        <dbReference type="ChEBI" id="CHEBI:140395"/>
        <dbReference type="EC" id="2.7.7.48"/>
    </reaction>
</comment>
<keyword evidence="1" id="KW-0943">RNA-mediated gene silencing</keyword>
<dbReference type="InterPro" id="IPR057596">
    <property type="entry name" value="RDRP_core"/>
</dbReference>
<feature type="domain" description="RDRP core" evidence="2">
    <location>
        <begin position="101"/>
        <end position="167"/>
    </location>
</feature>
<dbReference type="GO" id="GO:0003968">
    <property type="term" value="F:RNA-directed RNA polymerase activity"/>
    <property type="evidence" value="ECO:0007669"/>
    <property type="project" value="UniProtKB-KW"/>
</dbReference>
<name>A0A835CY98_TETSI</name>
<evidence type="ECO:0000313" key="3">
    <source>
        <dbReference type="EMBL" id="KAF8370199.1"/>
    </source>
</evidence>
<dbReference type="GO" id="GO:0003723">
    <property type="term" value="F:RNA binding"/>
    <property type="evidence" value="ECO:0007669"/>
    <property type="project" value="UniProtKB-KW"/>
</dbReference>
<evidence type="ECO:0000256" key="1">
    <source>
        <dbReference type="RuleBase" id="RU363098"/>
    </source>
</evidence>
<organism evidence="3 4">
    <name type="scientific">Tetracentron sinense</name>
    <name type="common">Spur-leaf</name>
    <dbReference type="NCBI Taxonomy" id="13715"/>
    <lineage>
        <taxon>Eukaryota</taxon>
        <taxon>Viridiplantae</taxon>
        <taxon>Streptophyta</taxon>
        <taxon>Embryophyta</taxon>
        <taxon>Tracheophyta</taxon>
        <taxon>Spermatophyta</taxon>
        <taxon>Magnoliopsida</taxon>
        <taxon>Trochodendrales</taxon>
        <taxon>Trochodendraceae</taxon>
        <taxon>Tetracentron</taxon>
    </lineage>
</organism>
<dbReference type="GO" id="GO:0030422">
    <property type="term" value="P:siRNA processing"/>
    <property type="evidence" value="ECO:0007669"/>
    <property type="project" value="TreeGrafter"/>
</dbReference>
<dbReference type="EC" id="2.7.7.48" evidence="1"/>
<comment type="similarity">
    <text evidence="1">Belongs to the RdRP family.</text>
</comment>
<keyword evidence="1" id="KW-0696">RNA-directed RNA polymerase</keyword>
<evidence type="ECO:0000313" key="4">
    <source>
        <dbReference type="Proteomes" id="UP000655225"/>
    </source>
</evidence>
<proteinExistence type="inferred from homology"/>